<sequence>MWMKRQCTFMKCFDDTKLSGVAGRPKIYCHSRDLDKLESWVERNLMKFNQSKCRVLHLGRNNSMHQDRLGDNLLEGSSVKKDLGVLVDNKLSMSQQCGTVAKKANGIWGASGKASPAGQER</sequence>
<dbReference type="PANTHER" id="PTHR33332">
    <property type="entry name" value="REVERSE TRANSCRIPTASE DOMAIN-CONTAINING PROTEIN"/>
    <property type="match status" value="1"/>
</dbReference>
<dbReference type="EMBL" id="WHWB01033944">
    <property type="protein sequence ID" value="KAJ7415485.1"/>
    <property type="molecule type" value="Genomic_DNA"/>
</dbReference>
<gene>
    <name evidence="1" type="ORF">WISP_78147</name>
</gene>
<comment type="caution">
    <text evidence="1">The sequence shown here is derived from an EMBL/GenBank/DDBJ whole genome shotgun (WGS) entry which is preliminary data.</text>
</comment>
<keyword evidence="2" id="KW-1185">Reference proteome</keyword>
<evidence type="ECO:0000313" key="2">
    <source>
        <dbReference type="Proteomes" id="UP001145742"/>
    </source>
</evidence>
<evidence type="ECO:0000313" key="1">
    <source>
        <dbReference type="EMBL" id="KAJ7415485.1"/>
    </source>
</evidence>
<proteinExistence type="predicted"/>
<accession>A0ABQ9D621</accession>
<dbReference type="Proteomes" id="UP001145742">
    <property type="component" value="Unassembled WGS sequence"/>
</dbReference>
<name>A0ABQ9D621_9PASS</name>
<protein>
    <submittedName>
        <fullName evidence="1">Rna-directed dna polymerase from mobile element jockey-like</fullName>
    </submittedName>
</protein>
<organism evidence="1 2">
    <name type="scientific">Willisornis vidua</name>
    <name type="common">Xingu scale-backed antbird</name>
    <dbReference type="NCBI Taxonomy" id="1566151"/>
    <lineage>
        <taxon>Eukaryota</taxon>
        <taxon>Metazoa</taxon>
        <taxon>Chordata</taxon>
        <taxon>Craniata</taxon>
        <taxon>Vertebrata</taxon>
        <taxon>Euteleostomi</taxon>
        <taxon>Archelosauria</taxon>
        <taxon>Archosauria</taxon>
        <taxon>Dinosauria</taxon>
        <taxon>Saurischia</taxon>
        <taxon>Theropoda</taxon>
        <taxon>Coelurosauria</taxon>
        <taxon>Aves</taxon>
        <taxon>Neognathae</taxon>
        <taxon>Neoaves</taxon>
        <taxon>Telluraves</taxon>
        <taxon>Australaves</taxon>
        <taxon>Passeriformes</taxon>
        <taxon>Thamnophilidae</taxon>
        <taxon>Willisornis</taxon>
    </lineage>
</organism>
<reference evidence="1" key="1">
    <citation type="submission" date="2019-10" db="EMBL/GenBank/DDBJ databases">
        <authorList>
            <person name="Soares A.E.R."/>
            <person name="Aleixo A."/>
            <person name="Schneider P."/>
            <person name="Miyaki C.Y."/>
            <person name="Schneider M.P."/>
            <person name="Mello C."/>
            <person name="Vasconcelos A.T.R."/>
        </authorList>
    </citation>
    <scope>NUCLEOTIDE SEQUENCE</scope>
    <source>
        <tissue evidence="1">Muscle</tissue>
    </source>
</reference>